<dbReference type="Pfam" id="PF16916">
    <property type="entry name" value="ZT_dimer"/>
    <property type="match status" value="1"/>
</dbReference>
<evidence type="ECO:0000256" key="4">
    <source>
        <dbReference type="ARBA" id="ARBA00022692"/>
    </source>
</evidence>
<sequence length="329" mass="36190">MPANHSANHHTSHHFHDTLASSERIIRYGILLTFVVFGLKIAGGFLTGSLALMSDGWHLGGDLVTLLLSWWGVKQSSKPATRRHTFGMYRVEILTAFLANLIFIAVGLFIIYEGYQQYLNPNPVSGAWVFGITLLGLVIYTALTYLMGREKDNMNAKSAWLHFLGDALSSLAVLVGAVVIYYTGWYQIDGILSVLIGLVIAAAAAKMAWDGVKILLEAAPNHIQTDQVEKALLGLPEITGVTDLHIWALTQNQIMMSCHLAVTVTTIEEGEQVIRKVHELMWTRFGIGHTTIQLETQSCNTCYHHEVRLDHCQTCPVTHCPPSGISAGA</sequence>
<comment type="similarity">
    <text evidence="2">Belongs to the cation diffusion facilitator (CDF) transporter (TC 2.A.4) family. SLC30A subfamily.</text>
</comment>
<dbReference type="Gene3D" id="1.20.1510.10">
    <property type="entry name" value="Cation efflux protein transmembrane domain"/>
    <property type="match status" value="1"/>
</dbReference>
<comment type="caution">
    <text evidence="11">The sequence shown here is derived from an EMBL/GenBank/DDBJ whole genome shotgun (WGS) entry which is preliminary data.</text>
</comment>
<protein>
    <submittedName>
        <fullName evidence="11">Cation diffusion facilitator family transporter</fullName>
    </submittedName>
</protein>
<name>A0ABV9PWK4_9BACL</name>
<dbReference type="InterPro" id="IPR036837">
    <property type="entry name" value="Cation_efflux_CTD_sf"/>
</dbReference>
<evidence type="ECO:0000256" key="7">
    <source>
        <dbReference type="ARBA" id="ARBA00023136"/>
    </source>
</evidence>
<dbReference type="InterPro" id="IPR058533">
    <property type="entry name" value="Cation_efflux_TM"/>
</dbReference>
<dbReference type="PANTHER" id="PTHR11562">
    <property type="entry name" value="CATION EFFLUX PROTEIN/ ZINC TRANSPORTER"/>
    <property type="match status" value="1"/>
</dbReference>
<feature type="transmembrane region" description="Helical" evidence="8">
    <location>
        <begin position="93"/>
        <end position="115"/>
    </location>
</feature>
<evidence type="ECO:0000256" key="1">
    <source>
        <dbReference type="ARBA" id="ARBA00004141"/>
    </source>
</evidence>
<dbReference type="Pfam" id="PF01545">
    <property type="entry name" value="Cation_efflux"/>
    <property type="match status" value="1"/>
</dbReference>
<dbReference type="Proteomes" id="UP001596002">
    <property type="component" value="Unassembled WGS sequence"/>
</dbReference>
<evidence type="ECO:0000256" key="8">
    <source>
        <dbReference type="SAM" id="Phobius"/>
    </source>
</evidence>
<keyword evidence="7 8" id="KW-0472">Membrane</keyword>
<comment type="subcellular location">
    <subcellularLocation>
        <location evidence="1">Membrane</location>
        <topology evidence="1">Multi-pass membrane protein</topology>
    </subcellularLocation>
</comment>
<evidence type="ECO:0000313" key="12">
    <source>
        <dbReference type="Proteomes" id="UP001596002"/>
    </source>
</evidence>
<feature type="transmembrane region" description="Helical" evidence="8">
    <location>
        <begin position="28"/>
        <end position="50"/>
    </location>
</feature>
<evidence type="ECO:0000256" key="6">
    <source>
        <dbReference type="ARBA" id="ARBA00023065"/>
    </source>
</evidence>
<evidence type="ECO:0000259" key="9">
    <source>
        <dbReference type="Pfam" id="PF01545"/>
    </source>
</evidence>
<evidence type="ECO:0000256" key="2">
    <source>
        <dbReference type="ARBA" id="ARBA00008873"/>
    </source>
</evidence>
<feature type="domain" description="Cation efflux protein transmembrane" evidence="9">
    <location>
        <begin position="28"/>
        <end position="216"/>
    </location>
</feature>
<dbReference type="NCBIfam" id="TIGR01297">
    <property type="entry name" value="CDF"/>
    <property type="match status" value="1"/>
</dbReference>
<feature type="transmembrane region" description="Helical" evidence="8">
    <location>
        <begin position="127"/>
        <end position="147"/>
    </location>
</feature>
<feature type="transmembrane region" description="Helical" evidence="8">
    <location>
        <begin position="56"/>
        <end position="73"/>
    </location>
</feature>
<dbReference type="SUPFAM" id="SSF160240">
    <property type="entry name" value="Cation efflux protein cytoplasmic domain-like"/>
    <property type="match status" value="1"/>
</dbReference>
<dbReference type="RefSeq" id="WP_380024149.1">
    <property type="nucleotide sequence ID" value="NZ_JBHSHC010000014.1"/>
</dbReference>
<dbReference type="InterPro" id="IPR002524">
    <property type="entry name" value="Cation_efflux"/>
</dbReference>
<keyword evidence="4 8" id="KW-0812">Transmembrane</keyword>
<dbReference type="InterPro" id="IPR050681">
    <property type="entry name" value="CDF/SLC30A"/>
</dbReference>
<dbReference type="InterPro" id="IPR027469">
    <property type="entry name" value="Cation_efflux_TMD_sf"/>
</dbReference>
<organism evidence="11 12">
    <name type="scientific">Effusibacillus consociatus</name>
    <dbReference type="NCBI Taxonomy" id="1117041"/>
    <lineage>
        <taxon>Bacteria</taxon>
        <taxon>Bacillati</taxon>
        <taxon>Bacillota</taxon>
        <taxon>Bacilli</taxon>
        <taxon>Bacillales</taxon>
        <taxon>Alicyclobacillaceae</taxon>
        <taxon>Effusibacillus</taxon>
    </lineage>
</organism>
<proteinExistence type="inferred from homology"/>
<dbReference type="SUPFAM" id="SSF161111">
    <property type="entry name" value="Cation efflux protein transmembrane domain-like"/>
    <property type="match status" value="1"/>
</dbReference>
<evidence type="ECO:0000313" key="11">
    <source>
        <dbReference type="EMBL" id="MFC4766326.1"/>
    </source>
</evidence>
<evidence type="ECO:0000259" key="10">
    <source>
        <dbReference type="Pfam" id="PF16916"/>
    </source>
</evidence>
<keyword evidence="12" id="KW-1185">Reference proteome</keyword>
<evidence type="ECO:0000256" key="3">
    <source>
        <dbReference type="ARBA" id="ARBA00022448"/>
    </source>
</evidence>
<dbReference type="PANTHER" id="PTHR11562:SF17">
    <property type="entry name" value="RE54080P-RELATED"/>
    <property type="match status" value="1"/>
</dbReference>
<accession>A0ABV9PWK4</accession>
<dbReference type="EMBL" id="JBHSHC010000014">
    <property type="protein sequence ID" value="MFC4766326.1"/>
    <property type="molecule type" value="Genomic_DNA"/>
</dbReference>
<dbReference type="InterPro" id="IPR027470">
    <property type="entry name" value="Cation_efflux_CTD"/>
</dbReference>
<feature type="domain" description="Cation efflux protein cytoplasmic" evidence="10">
    <location>
        <begin position="221"/>
        <end position="296"/>
    </location>
</feature>
<reference evidence="12" key="1">
    <citation type="journal article" date="2019" name="Int. J. Syst. Evol. Microbiol.">
        <title>The Global Catalogue of Microorganisms (GCM) 10K type strain sequencing project: providing services to taxonomists for standard genome sequencing and annotation.</title>
        <authorList>
            <consortium name="The Broad Institute Genomics Platform"/>
            <consortium name="The Broad Institute Genome Sequencing Center for Infectious Disease"/>
            <person name="Wu L."/>
            <person name="Ma J."/>
        </authorList>
    </citation>
    <scope>NUCLEOTIDE SEQUENCE [LARGE SCALE GENOMIC DNA]</scope>
    <source>
        <strain evidence="12">WYCCWR 12678</strain>
    </source>
</reference>
<gene>
    <name evidence="11" type="ORF">ACFO8Q_02785</name>
</gene>
<feature type="transmembrane region" description="Helical" evidence="8">
    <location>
        <begin position="190"/>
        <end position="209"/>
    </location>
</feature>
<keyword evidence="5 8" id="KW-1133">Transmembrane helix</keyword>
<keyword evidence="6" id="KW-0406">Ion transport</keyword>
<keyword evidence="3" id="KW-0813">Transport</keyword>
<feature type="transmembrane region" description="Helical" evidence="8">
    <location>
        <begin position="159"/>
        <end position="184"/>
    </location>
</feature>
<evidence type="ECO:0000256" key="5">
    <source>
        <dbReference type="ARBA" id="ARBA00022989"/>
    </source>
</evidence>